<dbReference type="EMBL" id="QKWP01001669">
    <property type="protein sequence ID" value="RIB07359.1"/>
    <property type="molecule type" value="Genomic_DNA"/>
</dbReference>
<dbReference type="AlphaFoldDB" id="A0A397UEY9"/>
<keyword evidence="3" id="KW-1185">Reference proteome</keyword>
<accession>A0A397UEY9</accession>
<dbReference type="Proteomes" id="UP000266673">
    <property type="component" value="Unassembled WGS sequence"/>
</dbReference>
<reference evidence="2 3" key="1">
    <citation type="submission" date="2018-06" db="EMBL/GenBank/DDBJ databases">
        <title>Comparative genomics reveals the genomic features of Rhizophagus irregularis, R. cerebriforme, R. diaphanum and Gigaspora rosea, and their symbiotic lifestyle signature.</title>
        <authorList>
            <person name="Morin E."/>
            <person name="San Clemente H."/>
            <person name="Chen E.C.H."/>
            <person name="De La Providencia I."/>
            <person name="Hainaut M."/>
            <person name="Kuo A."/>
            <person name="Kohler A."/>
            <person name="Murat C."/>
            <person name="Tang N."/>
            <person name="Roy S."/>
            <person name="Loubradou J."/>
            <person name="Henrissat B."/>
            <person name="Grigoriev I.V."/>
            <person name="Corradi N."/>
            <person name="Roux C."/>
            <person name="Martin F.M."/>
        </authorList>
    </citation>
    <scope>NUCLEOTIDE SEQUENCE [LARGE SCALE GENOMIC DNA]</scope>
    <source>
        <strain evidence="2 3">DAOM 194757</strain>
    </source>
</reference>
<proteinExistence type="predicted"/>
<sequence>MPRDFIHASCPIQYLIITHFLPHKYPSLISQTNNSHTISHPCTLSIPIISILNLILLCINSMS</sequence>
<evidence type="ECO:0000313" key="3">
    <source>
        <dbReference type="Proteomes" id="UP000266673"/>
    </source>
</evidence>
<evidence type="ECO:0000256" key="1">
    <source>
        <dbReference type="SAM" id="Phobius"/>
    </source>
</evidence>
<name>A0A397UEY9_9GLOM</name>
<comment type="caution">
    <text evidence="2">The sequence shown here is derived from an EMBL/GenBank/DDBJ whole genome shotgun (WGS) entry which is preliminary data.</text>
</comment>
<keyword evidence="1" id="KW-0812">Transmembrane</keyword>
<feature type="transmembrane region" description="Helical" evidence="1">
    <location>
        <begin position="38"/>
        <end position="59"/>
    </location>
</feature>
<organism evidence="2 3">
    <name type="scientific">Gigaspora rosea</name>
    <dbReference type="NCBI Taxonomy" id="44941"/>
    <lineage>
        <taxon>Eukaryota</taxon>
        <taxon>Fungi</taxon>
        <taxon>Fungi incertae sedis</taxon>
        <taxon>Mucoromycota</taxon>
        <taxon>Glomeromycotina</taxon>
        <taxon>Glomeromycetes</taxon>
        <taxon>Diversisporales</taxon>
        <taxon>Gigasporaceae</taxon>
        <taxon>Gigaspora</taxon>
    </lineage>
</organism>
<keyword evidence="1" id="KW-1133">Transmembrane helix</keyword>
<keyword evidence="1" id="KW-0472">Membrane</keyword>
<evidence type="ECO:0000313" key="2">
    <source>
        <dbReference type="EMBL" id="RIB07359.1"/>
    </source>
</evidence>
<protein>
    <submittedName>
        <fullName evidence="2">Uncharacterized protein</fullName>
    </submittedName>
</protein>
<gene>
    <name evidence="2" type="ORF">C2G38_2113975</name>
</gene>